<keyword evidence="2" id="KW-0104">Cadmium</keyword>
<dbReference type="EMBL" id="JACHFM010000001">
    <property type="protein sequence ID" value="MBB5221458.1"/>
    <property type="molecule type" value="Genomic_DNA"/>
</dbReference>
<evidence type="ECO:0000256" key="2">
    <source>
        <dbReference type="ARBA" id="ARBA00022539"/>
    </source>
</evidence>
<dbReference type="PANTHER" id="PTHR33447">
    <property type="entry name" value="GLUTATHIONE GAMMA-GLUTAMYLCYSTEINYLTRANSFERASE"/>
    <property type="match status" value="1"/>
</dbReference>
<evidence type="ECO:0000256" key="3">
    <source>
        <dbReference type="ARBA" id="ARBA00022679"/>
    </source>
</evidence>
<dbReference type="GO" id="GO:0046938">
    <property type="term" value="P:phytochelatin biosynthetic process"/>
    <property type="evidence" value="ECO:0007669"/>
    <property type="project" value="InterPro"/>
</dbReference>
<organism evidence="6 7">
    <name type="scientific">Amaricoccus macauensis</name>
    <dbReference type="NCBI Taxonomy" id="57001"/>
    <lineage>
        <taxon>Bacteria</taxon>
        <taxon>Pseudomonadati</taxon>
        <taxon>Pseudomonadota</taxon>
        <taxon>Alphaproteobacteria</taxon>
        <taxon>Rhodobacterales</taxon>
        <taxon>Paracoccaceae</taxon>
        <taxon>Amaricoccus</taxon>
    </lineage>
</organism>
<dbReference type="Pfam" id="PF05023">
    <property type="entry name" value="Phytochelatin"/>
    <property type="match status" value="1"/>
</dbReference>
<evidence type="ECO:0000256" key="4">
    <source>
        <dbReference type="ARBA" id="ARBA00022723"/>
    </source>
</evidence>
<dbReference type="InterPro" id="IPR038765">
    <property type="entry name" value="Papain-like_cys_pep_sf"/>
</dbReference>
<keyword evidence="3" id="KW-0808">Transferase</keyword>
<reference evidence="6 7" key="1">
    <citation type="submission" date="2020-08" db="EMBL/GenBank/DDBJ databases">
        <title>Genomic Encyclopedia of Type Strains, Phase IV (KMG-IV): sequencing the most valuable type-strain genomes for metagenomic binning, comparative biology and taxonomic classification.</title>
        <authorList>
            <person name="Goeker M."/>
        </authorList>
    </citation>
    <scope>NUCLEOTIDE SEQUENCE [LARGE SCALE GENOMIC DNA]</scope>
    <source>
        <strain evidence="6 7">DSM 101730</strain>
    </source>
</reference>
<dbReference type="InterPro" id="IPR038156">
    <property type="entry name" value="PCS_N_sf"/>
</dbReference>
<dbReference type="SUPFAM" id="SSF54001">
    <property type="entry name" value="Cysteine proteinases"/>
    <property type="match status" value="1"/>
</dbReference>
<evidence type="ECO:0000313" key="7">
    <source>
        <dbReference type="Proteomes" id="UP000549457"/>
    </source>
</evidence>
<sequence length="261" mass="28758">MFAGQPEALDATVRRGRPQFDLSDGFMPGRVSRLLRRARSLFAPTVPVPVPLPLPDHMIALASPEGIALLESSPFAGDYLRLAPYLVSQESPKFCGPATIAMCLNALHLTPPQGAGTVRPRFTQRNIFTPETSALRSQEEVMHEGMGLEVLARFVDAHGGRADVRFAEHSSLDEFRAAALRVLADPRRFLVANYLRPVLRQEGRGHTSPIAAYDMDSDRFLMLDVSRVSYTPAWVQARDLFKAMDTRAGRNTRGYAIIGAA</sequence>
<proteinExistence type="predicted"/>
<keyword evidence="4" id="KW-0479">Metal-binding</keyword>
<dbReference type="PANTHER" id="PTHR33447:SF20">
    <property type="entry name" value="GLUTATHIONE GAMMA-GLUTAMYLCYSTEINYLTRANSFERASE"/>
    <property type="match status" value="1"/>
</dbReference>
<dbReference type="InterPro" id="IPR040409">
    <property type="entry name" value="PCS-like"/>
</dbReference>
<evidence type="ECO:0000256" key="1">
    <source>
        <dbReference type="ARBA" id="ARBA00012468"/>
    </source>
</evidence>
<gene>
    <name evidence="6" type="ORF">HNP73_001379</name>
</gene>
<dbReference type="GO" id="GO:0016756">
    <property type="term" value="F:glutathione gamma-glutamylcysteinyltransferase activity"/>
    <property type="evidence" value="ECO:0007669"/>
    <property type="project" value="UniProtKB-EC"/>
</dbReference>
<dbReference type="RefSeq" id="WP_184147822.1">
    <property type="nucleotide sequence ID" value="NZ_JACHFM010000001.1"/>
</dbReference>
<dbReference type="EC" id="2.3.2.15" evidence="1"/>
<accession>A0A840SMH5</accession>
<feature type="domain" description="Peptidase C83" evidence="5">
    <location>
        <begin position="42"/>
        <end position="261"/>
    </location>
</feature>
<dbReference type="GO" id="GO:0046872">
    <property type="term" value="F:metal ion binding"/>
    <property type="evidence" value="ECO:0007669"/>
    <property type="project" value="UniProtKB-KW"/>
</dbReference>
<evidence type="ECO:0000259" key="5">
    <source>
        <dbReference type="PROSITE" id="PS51443"/>
    </source>
</evidence>
<keyword evidence="7" id="KW-1185">Reference proteome</keyword>
<name>A0A840SMH5_9RHOB</name>
<dbReference type="Gene3D" id="3.90.70.30">
    <property type="entry name" value="Phytochelatin synthase, N-terminal domain"/>
    <property type="match status" value="1"/>
</dbReference>
<dbReference type="Proteomes" id="UP000549457">
    <property type="component" value="Unassembled WGS sequence"/>
</dbReference>
<dbReference type="InterPro" id="IPR007719">
    <property type="entry name" value="PCS_N"/>
</dbReference>
<protein>
    <recommendedName>
        <fullName evidence="1">glutathione gamma-glutamylcysteinyltransferase</fullName>
        <ecNumber evidence="1">2.3.2.15</ecNumber>
    </recommendedName>
</protein>
<dbReference type="GO" id="GO:0010038">
    <property type="term" value="P:response to metal ion"/>
    <property type="evidence" value="ECO:0007669"/>
    <property type="project" value="InterPro"/>
</dbReference>
<comment type="caution">
    <text evidence="6">The sequence shown here is derived from an EMBL/GenBank/DDBJ whole genome shotgun (WGS) entry which is preliminary data.</text>
</comment>
<evidence type="ECO:0000313" key="6">
    <source>
        <dbReference type="EMBL" id="MBB5221458.1"/>
    </source>
</evidence>
<dbReference type="AlphaFoldDB" id="A0A840SMH5"/>
<dbReference type="PROSITE" id="PS51443">
    <property type="entry name" value="PCS"/>
    <property type="match status" value="1"/>
</dbReference>